<name>A0A285IZ02_9ACTN</name>
<dbReference type="PANTHER" id="PTHR43808:SF9">
    <property type="entry name" value="BLL0789 PROTEIN"/>
    <property type="match status" value="1"/>
</dbReference>
<dbReference type="OrthoDB" id="9783294at2"/>
<dbReference type="GO" id="GO:0046872">
    <property type="term" value="F:metal ion binding"/>
    <property type="evidence" value="ECO:0007669"/>
    <property type="project" value="UniProtKB-KW"/>
</dbReference>
<dbReference type="InterPro" id="IPR036264">
    <property type="entry name" value="Bact_exopeptidase_dim_dom"/>
</dbReference>
<dbReference type="RefSeq" id="WP_097323078.1">
    <property type="nucleotide sequence ID" value="NZ_OBDY01000013.1"/>
</dbReference>
<evidence type="ECO:0000259" key="4">
    <source>
        <dbReference type="Pfam" id="PF07687"/>
    </source>
</evidence>
<evidence type="ECO:0000256" key="3">
    <source>
        <dbReference type="PIRSR" id="PIRSR037238-1"/>
    </source>
</evidence>
<sequence length="351" mass="36640">MHPIEALRRYTLIESPTGDRKALDELAEVLSADAAQAGFRTDREDGHLLWSRPGGPGRPLLFLSHYDTVWPVGTLRDMPWSVEGDTIKGPGVYDTKSGLAALLAAASSSGETTREIRVLVVADEEIGSPTATGLVRSAAAEAHAVFGLEPPHPNGDLKTGRRGSTRARVTVTGIESHAALDPDAGVNAIDELIDQLLRVRALVDGRQVLLNTGTIEGGGRTNVVAGHAHADLGLRFLDPADEEAVLGGLAKLSPVRPRAEIATTLLAHRATWRPGTDDLLARVVAVADSIGQKLGGSPADGAADTNTTGAMGVPTVDGLAPRGGGAHARHEWVSAAGITERIALLEALFSL</sequence>
<dbReference type="Gene3D" id="3.40.630.10">
    <property type="entry name" value="Zn peptidases"/>
    <property type="match status" value="1"/>
</dbReference>
<dbReference type="Gene3D" id="3.30.70.360">
    <property type="match status" value="1"/>
</dbReference>
<dbReference type="Pfam" id="PF07687">
    <property type="entry name" value="M20_dimer"/>
    <property type="match status" value="1"/>
</dbReference>
<dbReference type="InterPro" id="IPR050072">
    <property type="entry name" value="Peptidase_M20A"/>
</dbReference>
<evidence type="ECO:0000313" key="5">
    <source>
        <dbReference type="EMBL" id="SNY53285.1"/>
    </source>
</evidence>
<dbReference type="Proteomes" id="UP000219612">
    <property type="component" value="Unassembled WGS sequence"/>
</dbReference>
<dbReference type="InterPro" id="IPR017150">
    <property type="entry name" value="Pept_M20_glutamate_carboxypep"/>
</dbReference>
<dbReference type="PANTHER" id="PTHR43808">
    <property type="entry name" value="ACETYLORNITHINE DEACETYLASE"/>
    <property type="match status" value="1"/>
</dbReference>
<evidence type="ECO:0000256" key="2">
    <source>
        <dbReference type="ARBA" id="ARBA00022801"/>
    </source>
</evidence>
<dbReference type="EMBL" id="OBDY01000013">
    <property type="protein sequence ID" value="SNY53285.1"/>
    <property type="molecule type" value="Genomic_DNA"/>
</dbReference>
<keyword evidence="2" id="KW-0378">Hydrolase</keyword>
<dbReference type="InterPro" id="IPR011650">
    <property type="entry name" value="Peptidase_M20_dimer"/>
</dbReference>
<keyword evidence="6" id="KW-1185">Reference proteome</keyword>
<organism evidence="5 6">
    <name type="scientific">Paractinoplanes atraurantiacus</name>
    <dbReference type="NCBI Taxonomy" id="1036182"/>
    <lineage>
        <taxon>Bacteria</taxon>
        <taxon>Bacillati</taxon>
        <taxon>Actinomycetota</taxon>
        <taxon>Actinomycetes</taxon>
        <taxon>Micromonosporales</taxon>
        <taxon>Micromonosporaceae</taxon>
        <taxon>Paractinoplanes</taxon>
    </lineage>
</organism>
<dbReference type="Pfam" id="PF01546">
    <property type="entry name" value="Peptidase_M20"/>
    <property type="match status" value="1"/>
</dbReference>
<keyword evidence="5" id="KW-0645">Protease</keyword>
<keyword evidence="5" id="KW-0121">Carboxypeptidase</keyword>
<dbReference type="InterPro" id="IPR002933">
    <property type="entry name" value="Peptidase_M20"/>
</dbReference>
<accession>A0A285IZ02</accession>
<protein>
    <submittedName>
        <fullName evidence="5">Glutamate carboxypeptidase</fullName>
    </submittedName>
</protein>
<feature type="active site" evidence="3">
    <location>
        <position position="67"/>
    </location>
</feature>
<reference evidence="5 6" key="1">
    <citation type="submission" date="2017-09" db="EMBL/GenBank/DDBJ databases">
        <authorList>
            <person name="Ehlers B."/>
            <person name="Leendertz F.H."/>
        </authorList>
    </citation>
    <scope>NUCLEOTIDE SEQUENCE [LARGE SCALE GENOMIC DNA]</scope>
    <source>
        <strain evidence="5 6">CGMCC 4.6857</strain>
    </source>
</reference>
<dbReference type="PIRSF" id="PIRSF037238">
    <property type="entry name" value="Carboxypeptidase_G2"/>
    <property type="match status" value="1"/>
</dbReference>
<dbReference type="AlphaFoldDB" id="A0A285IZ02"/>
<keyword evidence="1" id="KW-0479">Metal-binding</keyword>
<proteinExistence type="predicted"/>
<dbReference type="SUPFAM" id="SSF53187">
    <property type="entry name" value="Zn-dependent exopeptidases"/>
    <property type="match status" value="1"/>
</dbReference>
<evidence type="ECO:0000313" key="6">
    <source>
        <dbReference type="Proteomes" id="UP000219612"/>
    </source>
</evidence>
<evidence type="ECO:0000256" key="1">
    <source>
        <dbReference type="ARBA" id="ARBA00022723"/>
    </source>
</evidence>
<gene>
    <name evidence="5" type="ORF">SAMN05421748_113231</name>
</gene>
<dbReference type="GO" id="GO:0004180">
    <property type="term" value="F:carboxypeptidase activity"/>
    <property type="evidence" value="ECO:0007669"/>
    <property type="project" value="UniProtKB-KW"/>
</dbReference>
<dbReference type="SUPFAM" id="SSF55031">
    <property type="entry name" value="Bacterial exopeptidase dimerisation domain"/>
    <property type="match status" value="1"/>
</dbReference>
<feature type="active site" description="Proton acceptor" evidence="3">
    <location>
        <position position="124"/>
    </location>
</feature>
<feature type="domain" description="Peptidase M20 dimerisation" evidence="4">
    <location>
        <begin position="159"/>
        <end position="249"/>
    </location>
</feature>